<feature type="transmembrane region" description="Helical" evidence="1">
    <location>
        <begin position="190"/>
        <end position="214"/>
    </location>
</feature>
<dbReference type="PANTHER" id="PTHR34219">
    <property type="entry name" value="IRON-REGULATED INNER MEMBRANE PROTEIN-RELATED"/>
    <property type="match status" value="1"/>
</dbReference>
<dbReference type="PANTHER" id="PTHR34219:SF4">
    <property type="entry name" value="PEPSY DOMAIN-CONTAINING PROTEIN"/>
    <property type="match status" value="1"/>
</dbReference>
<dbReference type="Proteomes" id="UP000776983">
    <property type="component" value="Unassembled WGS sequence"/>
</dbReference>
<feature type="transmembrane region" description="Helical" evidence="1">
    <location>
        <begin position="455"/>
        <end position="473"/>
    </location>
</feature>
<sequence length="532" mass="59220">MKALGFRQANSWLHTWSGLLLGWLLFAVFVTGTLSYFRQEITYWMQPELHGSQAHPQAAEQALQTLRREAPDAASWQVTLPDERNPTVRTRWYEQGERVARNGGKSLTLDATTMEPLAGRPTAGGEFLYRFHFELYGMDRTWGRWIVGVATMFMLVAIMSGVIIHKKIFIDFFTFRRRKGQRSWMDAHNALAVLSLPFHFMITYSGLLLLMFLLMPWGMDAAYNGDTRAFFSERGRAPVQAPAGADAQAVPAPQAMAPIGPMLEAANRAWPLGVASISVTQPGRAGGTVELRQKGAQTLLNHAASERMIFDAGTGELKEAILTDVPAAGVSTYNVFSALHRLRFADAWLRWLFFIAGVMGTAMVGTGMILWVVKRLPQKRKGQYHAGHRLVERLNVAALAGIFVAIGAYFWLNRLLPASLADRAGWEIKGFFLVWALTLVHAWLREHKQAWKEQLYAIVVLYAGLPIINFQFAESHLLATLGNGHWTLASVDLVLLATAALAAWAAWYLRPSANPVRKPKPVVQAAVQEATP</sequence>
<keyword evidence="1" id="KW-0472">Membrane</keyword>
<feature type="transmembrane region" description="Helical" evidence="1">
    <location>
        <begin position="12"/>
        <end position="37"/>
    </location>
</feature>
<feature type="transmembrane region" description="Helical" evidence="1">
    <location>
        <begin position="424"/>
        <end position="443"/>
    </location>
</feature>
<accession>A0ABS8CBK7</accession>
<dbReference type="Pfam" id="PF03929">
    <property type="entry name" value="PepSY_TM"/>
    <property type="match status" value="1"/>
</dbReference>
<feature type="transmembrane region" description="Helical" evidence="1">
    <location>
        <begin position="145"/>
        <end position="169"/>
    </location>
</feature>
<feature type="transmembrane region" description="Helical" evidence="1">
    <location>
        <begin position="394"/>
        <end position="412"/>
    </location>
</feature>
<evidence type="ECO:0000256" key="1">
    <source>
        <dbReference type="SAM" id="Phobius"/>
    </source>
</evidence>
<gene>
    <name evidence="2" type="ORF">H0484_06575</name>
</gene>
<evidence type="ECO:0000313" key="3">
    <source>
        <dbReference type="Proteomes" id="UP000776983"/>
    </source>
</evidence>
<keyword evidence="1" id="KW-0812">Transmembrane</keyword>
<comment type="caution">
    <text evidence="2">The sequence shown here is derived from an EMBL/GenBank/DDBJ whole genome shotgun (WGS) entry which is preliminary data.</text>
</comment>
<proteinExistence type="predicted"/>
<protein>
    <submittedName>
        <fullName evidence="2">PepSY domain-containing protein</fullName>
    </submittedName>
</protein>
<dbReference type="InterPro" id="IPR005625">
    <property type="entry name" value="PepSY-ass_TM"/>
</dbReference>
<keyword evidence="3" id="KW-1185">Reference proteome</keyword>
<organism evidence="2 3">
    <name type="scientific">Mesopusillimonas faecipullorum</name>
    <dbReference type="NCBI Taxonomy" id="2755040"/>
    <lineage>
        <taxon>Bacteria</taxon>
        <taxon>Pseudomonadati</taxon>
        <taxon>Pseudomonadota</taxon>
        <taxon>Betaproteobacteria</taxon>
        <taxon>Burkholderiales</taxon>
        <taxon>Alcaligenaceae</taxon>
        <taxon>Mesopusillimonas</taxon>
    </lineage>
</organism>
<reference evidence="2 3" key="1">
    <citation type="submission" date="2020-07" db="EMBL/GenBank/DDBJ databases">
        <title>Pusillimonas sp. nov., isolated from poultry manure in Taiwan.</title>
        <authorList>
            <person name="Lin S.-Y."/>
            <person name="Tang Y.-S."/>
            <person name="Young C.-C."/>
        </authorList>
    </citation>
    <scope>NUCLEOTIDE SEQUENCE [LARGE SCALE GENOMIC DNA]</scope>
    <source>
        <strain evidence="2 3">CC-YST705</strain>
    </source>
</reference>
<keyword evidence="1" id="KW-1133">Transmembrane helix</keyword>
<feature type="transmembrane region" description="Helical" evidence="1">
    <location>
        <begin position="351"/>
        <end position="373"/>
    </location>
</feature>
<feature type="transmembrane region" description="Helical" evidence="1">
    <location>
        <begin position="485"/>
        <end position="509"/>
    </location>
</feature>
<dbReference type="EMBL" id="JACDXW010000003">
    <property type="protein sequence ID" value="MCB5363410.1"/>
    <property type="molecule type" value="Genomic_DNA"/>
</dbReference>
<evidence type="ECO:0000313" key="2">
    <source>
        <dbReference type="EMBL" id="MCB5363410.1"/>
    </source>
</evidence>
<dbReference type="RefSeq" id="WP_226953759.1">
    <property type="nucleotide sequence ID" value="NZ_JACDXW010000003.1"/>
</dbReference>
<name>A0ABS8CBK7_9BURK</name>